<dbReference type="EMBL" id="LCZI01000346">
    <property type="protein sequence ID" value="KKZ67028.1"/>
    <property type="molecule type" value="Genomic_DNA"/>
</dbReference>
<name>A0A0G2I931_9EURO</name>
<gene>
    <name evidence="1" type="ORF">EMCG_07297</name>
</gene>
<comment type="caution">
    <text evidence="1">The sequence shown here is derived from an EMBL/GenBank/DDBJ whole genome shotgun (WGS) entry which is preliminary data.</text>
</comment>
<evidence type="ECO:0000313" key="1">
    <source>
        <dbReference type="EMBL" id="KKZ67028.1"/>
    </source>
</evidence>
<dbReference type="Proteomes" id="UP000034164">
    <property type="component" value="Unassembled WGS sequence"/>
</dbReference>
<proteinExistence type="predicted"/>
<accession>A0A0G2I931</accession>
<dbReference type="VEuPathDB" id="FungiDB:EMCG_07297"/>
<reference evidence="2" key="1">
    <citation type="journal article" date="2015" name="PLoS Genet.">
        <title>The dynamic genome and transcriptome of the human fungal pathogen Blastomyces and close relative Emmonsia.</title>
        <authorList>
            <person name="Munoz J.F."/>
            <person name="Gauthier G.M."/>
            <person name="Desjardins C.A."/>
            <person name="Gallo J.E."/>
            <person name="Holder J."/>
            <person name="Sullivan T.D."/>
            <person name="Marty A.J."/>
            <person name="Carmen J.C."/>
            <person name="Chen Z."/>
            <person name="Ding L."/>
            <person name="Gujja S."/>
            <person name="Magrini V."/>
            <person name="Misas E."/>
            <person name="Mitreva M."/>
            <person name="Priest M."/>
            <person name="Saif S."/>
            <person name="Whiston E.A."/>
            <person name="Young S."/>
            <person name="Zeng Q."/>
            <person name="Goldman W.E."/>
            <person name="Mardis E.R."/>
            <person name="Taylor J.W."/>
            <person name="McEwen J.G."/>
            <person name="Clay O.K."/>
            <person name="Klein B.S."/>
            <person name="Cuomo C.A."/>
        </authorList>
    </citation>
    <scope>NUCLEOTIDE SEQUENCE [LARGE SCALE GENOMIC DNA]</scope>
    <source>
        <strain evidence="2">UAMH 3008</strain>
    </source>
</reference>
<dbReference type="AlphaFoldDB" id="A0A0G2I931"/>
<protein>
    <submittedName>
        <fullName evidence="1">Uncharacterized protein</fullName>
    </submittedName>
</protein>
<sequence>MQSYATGILPRPSLPIGIRDSCRNSGMVGVKQRAPTAYNPKSNNQKPSTVSHFKILTGISPRWFLVTASSTANADATMLTQIWESLRMEVTDLYGLAKARPAEAFDRSHEEPAFATGDYVFLKLAKKGENAGVPLSVPRIGSSTEKRGARGLGEQRVLVRPANLDKNDLKAVEAAREELEGIGDFVGTVAAAVNSLDRNSFFRQPGDLRIYDIVDGNLGADVAVWDARLARQAEKLREIYGTCYEPLQTLHYSLEASSHVPP</sequence>
<organism evidence="1 2">
    <name type="scientific">[Emmonsia] crescens</name>
    <dbReference type="NCBI Taxonomy" id="73230"/>
    <lineage>
        <taxon>Eukaryota</taxon>
        <taxon>Fungi</taxon>
        <taxon>Dikarya</taxon>
        <taxon>Ascomycota</taxon>
        <taxon>Pezizomycotina</taxon>
        <taxon>Eurotiomycetes</taxon>
        <taxon>Eurotiomycetidae</taxon>
        <taxon>Onygenales</taxon>
        <taxon>Ajellomycetaceae</taxon>
        <taxon>Emergomyces</taxon>
    </lineage>
</organism>
<evidence type="ECO:0000313" key="2">
    <source>
        <dbReference type="Proteomes" id="UP000034164"/>
    </source>
</evidence>